<gene>
    <name evidence="11" type="ORF">SAMN05444267_100229</name>
</gene>
<evidence type="ECO:0000256" key="4">
    <source>
        <dbReference type="ARBA" id="ARBA00022723"/>
    </source>
</evidence>
<evidence type="ECO:0000256" key="3">
    <source>
        <dbReference type="ARBA" id="ARBA00020653"/>
    </source>
</evidence>
<comment type="cofactor">
    <cofactor evidence="1">
        <name>Mg(2+)</name>
        <dbReference type="ChEBI" id="CHEBI:18420"/>
    </cofactor>
</comment>
<dbReference type="Pfam" id="PF04715">
    <property type="entry name" value="Anth_synt_I_N"/>
    <property type="match status" value="1"/>
</dbReference>
<dbReference type="InterPro" id="IPR019999">
    <property type="entry name" value="Anth_synth_I-like"/>
</dbReference>
<organism evidence="11 12">
    <name type="scientific">Chryseobacterium polytrichastri</name>
    <dbReference type="NCBI Taxonomy" id="1302687"/>
    <lineage>
        <taxon>Bacteria</taxon>
        <taxon>Pseudomonadati</taxon>
        <taxon>Bacteroidota</taxon>
        <taxon>Flavobacteriia</taxon>
        <taxon>Flavobacteriales</taxon>
        <taxon>Weeksellaceae</taxon>
        <taxon>Chryseobacterium group</taxon>
        <taxon>Chryseobacterium</taxon>
    </lineage>
</organism>
<keyword evidence="12" id="KW-1185">Reference proteome</keyword>
<sequence length="475" mass="54325">MFSKKIKIKTVSKKTLGDLQTPMNIYLQIRDKFRDTILLESSDSKNIDNNFSFIAINAVAGIEIKNLNEFEIKLPGEDPIKQFIIDHKVADIFEDFTKSFECEETNDSIEQTAQSLFGYTSFEAVQFFENVSFKPQSPEVEIPILRYRLYQYVIAINHYNDEMHIIENQIEGLKSELYLLENILKNQNSVVYPFKKNGQETSNITNEEYLDLVNTAQKHCMRGDVFQLVLSRRFEQKFQGDEFNVYRALRNINPSPYLFFFDYGNYKLFGSSPESQLIIKNNKAIIHPIAGTFKRTGHFETDLQSIEELKADAKENAEHTMLVDLARNDLGKLGKNVTVTKLKEIQLFSHVIHMVSEVTADLRENTNPFEMVATTFPQGTLSGAPKHRALQLINQYEKDSRGYYGGCIGMIGLNGDCNQAIMIRTFLSKNNTLYYQAGAGLVAKSNPQSELEEVNNKLNALKKAVEKAEKLVDNF</sequence>
<dbReference type="GO" id="GO:0000162">
    <property type="term" value="P:L-tryptophan biosynthetic process"/>
    <property type="evidence" value="ECO:0007669"/>
    <property type="project" value="TreeGrafter"/>
</dbReference>
<dbReference type="EMBL" id="FRAV01000002">
    <property type="protein sequence ID" value="SHK21614.1"/>
    <property type="molecule type" value="Genomic_DNA"/>
</dbReference>
<dbReference type="GO" id="GO:0004049">
    <property type="term" value="F:anthranilate synthase activity"/>
    <property type="evidence" value="ECO:0007669"/>
    <property type="project" value="UniProtKB-EC"/>
</dbReference>
<comment type="subunit">
    <text evidence="2">Heterotetramer consisting of two non-identical subunits: a beta subunit (TrpG) and a large alpha subunit (TrpE).</text>
</comment>
<keyword evidence="6" id="KW-0456">Lyase</keyword>
<dbReference type="Gene3D" id="3.60.120.10">
    <property type="entry name" value="Anthranilate synthase"/>
    <property type="match status" value="1"/>
</dbReference>
<name>A0A1M6QMZ0_9FLAO</name>
<dbReference type="PRINTS" id="PR00095">
    <property type="entry name" value="ANTSNTHASEI"/>
</dbReference>
<feature type="domain" description="Anthranilate synthase component I N-terminal" evidence="10">
    <location>
        <begin position="18"/>
        <end position="165"/>
    </location>
</feature>
<dbReference type="InterPro" id="IPR015890">
    <property type="entry name" value="Chorismate_C"/>
</dbReference>
<evidence type="ECO:0000259" key="10">
    <source>
        <dbReference type="Pfam" id="PF04715"/>
    </source>
</evidence>
<dbReference type="Pfam" id="PF00425">
    <property type="entry name" value="Chorismate_bind"/>
    <property type="match status" value="1"/>
</dbReference>
<dbReference type="PANTHER" id="PTHR11236">
    <property type="entry name" value="AMINOBENZOATE/ANTHRANILATE SYNTHASE"/>
    <property type="match status" value="1"/>
</dbReference>
<dbReference type="STRING" id="1302687.SAMN05444267_100229"/>
<feature type="domain" description="Chorismate-utilising enzyme C-terminal" evidence="9">
    <location>
        <begin position="206"/>
        <end position="457"/>
    </location>
</feature>
<proteinExistence type="predicted"/>
<reference evidence="12" key="1">
    <citation type="submission" date="2016-11" db="EMBL/GenBank/DDBJ databases">
        <authorList>
            <person name="Varghese N."/>
            <person name="Submissions S."/>
        </authorList>
    </citation>
    <scope>NUCLEOTIDE SEQUENCE [LARGE SCALE GENOMIC DNA]</scope>
    <source>
        <strain evidence="12">DSM 26899</strain>
    </source>
</reference>
<evidence type="ECO:0000256" key="5">
    <source>
        <dbReference type="ARBA" id="ARBA00022842"/>
    </source>
</evidence>
<evidence type="ECO:0000256" key="7">
    <source>
        <dbReference type="ARBA" id="ARBA00025634"/>
    </source>
</evidence>
<dbReference type="RefSeq" id="WP_073290224.1">
    <property type="nucleotide sequence ID" value="NZ_FRAV01000002.1"/>
</dbReference>
<protein>
    <recommendedName>
        <fullName evidence="3">Anthranilate synthase component 1</fullName>
    </recommendedName>
</protein>
<evidence type="ECO:0000256" key="2">
    <source>
        <dbReference type="ARBA" id="ARBA00011575"/>
    </source>
</evidence>
<evidence type="ECO:0000256" key="1">
    <source>
        <dbReference type="ARBA" id="ARBA00001946"/>
    </source>
</evidence>
<dbReference type="OrthoDB" id="9803598at2"/>
<evidence type="ECO:0000313" key="12">
    <source>
        <dbReference type="Proteomes" id="UP000184364"/>
    </source>
</evidence>
<evidence type="ECO:0000259" key="9">
    <source>
        <dbReference type="Pfam" id="PF00425"/>
    </source>
</evidence>
<dbReference type="InterPro" id="IPR005801">
    <property type="entry name" value="ADC_synthase"/>
</dbReference>
<dbReference type="Proteomes" id="UP000184364">
    <property type="component" value="Unassembled WGS sequence"/>
</dbReference>
<evidence type="ECO:0000313" key="11">
    <source>
        <dbReference type="EMBL" id="SHK21614.1"/>
    </source>
</evidence>
<dbReference type="SUPFAM" id="SSF56322">
    <property type="entry name" value="ADC synthase"/>
    <property type="match status" value="1"/>
</dbReference>
<dbReference type="InterPro" id="IPR006805">
    <property type="entry name" value="Anth_synth_I_N"/>
</dbReference>
<dbReference type="PANTHER" id="PTHR11236:SF48">
    <property type="entry name" value="ISOCHORISMATE SYNTHASE MENF"/>
    <property type="match status" value="1"/>
</dbReference>
<keyword evidence="5" id="KW-0460">Magnesium</keyword>
<evidence type="ECO:0000256" key="6">
    <source>
        <dbReference type="ARBA" id="ARBA00023239"/>
    </source>
</evidence>
<dbReference type="AlphaFoldDB" id="A0A1M6QMZ0"/>
<dbReference type="GO" id="GO:0046872">
    <property type="term" value="F:metal ion binding"/>
    <property type="evidence" value="ECO:0007669"/>
    <property type="project" value="UniProtKB-KW"/>
</dbReference>
<comment type="catalytic activity">
    <reaction evidence="8">
        <text>chorismate + L-glutamine = anthranilate + pyruvate + L-glutamate + H(+)</text>
        <dbReference type="Rhea" id="RHEA:21732"/>
        <dbReference type="ChEBI" id="CHEBI:15361"/>
        <dbReference type="ChEBI" id="CHEBI:15378"/>
        <dbReference type="ChEBI" id="CHEBI:16567"/>
        <dbReference type="ChEBI" id="CHEBI:29748"/>
        <dbReference type="ChEBI" id="CHEBI:29985"/>
        <dbReference type="ChEBI" id="CHEBI:58359"/>
        <dbReference type="EC" id="4.1.3.27"/>
    </reaction>
</comment>
<evidence type="ECO:0000256" key="8">
    <source>
        <dbReference type="ARBA" id="ARBA00047683"/>
    </source>
</evidence>
<comment type="function">
    <text evidence="7">Part of a heterotetrameric complex that catalyzes the two-step biosynthesis of anthranilate, an intermediate in the biosynthesis of L-tryptophan. In the first step, the glutamine-binding beta subunit (TrpG) of anthranilate synthase (AS) provides the glutamine amidotransferase activity which generates ammonia as a substrate that, along with chorismate, is used in the second step, catalyzed by the large alpha subunit of AS (TrpE) to produce anthranilate. In the absence of TrpG, TrpE can synthesize anthranilate directly from chorismate and high concentrations of ammonia.</text>
</comment>
<accession>A0A1M6QMZ0</accession>
<keyword evidence="4" id="KW-0479">Metal-binding</keyword>